<accession>A0A9Q3UY91</accession>
<dbReference type="InterPro" id="IPR026841">
    <property type="entry name" value="Aur1/Ipt1"/>
</dbReference>
<feature type="domain" description="Inositolphosphotransferase Aur1/Ipt1" evidence="6">
    <location>
        <begin position="117"/>
        <end position="284"/>
    </location>
</feature>
<dbReference type="Proteomes" id="UP001107960">
    <property type="component" value="Unassembled WGS sequence"/>
</dbReference>
<feature type="transmembrane region" description="Helical" evidence="5">
    <location>
        <begin position="152"/>
        <end position="172"/>
    </location>
</feature>
<keyword evidence="2 5" id="KW-0812">Transmembrane</keyword>
<feature type="transmembrane region" description="Helical" evidence="5">
    <location>
        <begin position="220"/>
        <end position="240"/>
    </location>
</feature>
<comment type="subcellular location">
    <subcellularLocation>
        <location evidence="1">Membrane</location>
        <topology evidence="1">Multi-pass membrane protein</topology>
    </subcellularLocation>
</comment>
<organism evidence="7 8">
    <name type="scientific">Chryseobacterium muglaense</name>
    <dbReference type="NCBI Taxonomy" id="2893752"/>
    <lineage>
        <taxon>Bacteria</taxon>
        <taxon>Pseudomonadati</taxon>
        <taxon>Bacteroidota</taxon>
        <taxon>Flavobacteriia</taxon>
        <taxon>Flavobacteriales</taxon>
        <taxon>Weeksellaceae</taxon>
        <taxon>Chryseobacterium group</taxon>
        <taxon>Chryseobacterium</taxon>
    </lineage>
</organism>
<dbReference type="PANTHER" id="PTHR31310:SF7">
    <property type="entry name" value="PA-PHOSPHATASE RELATED-FAMILY PROTEIN DDB_G0268928"/>
    <property type="match status" value="1"/>
</dbReference>
<feature type="transmembrane region" description="Helical" evidence="5">
    <location>
        <begin position="270"/>
        <end position="290"/>
    </location>
</feature>
<feature type="transmembrane region" description="Helical" evidence="5">
    <location>
        <begin position="247"/>
        <end position="264"/>
    </location>
</feature>
<evidence type="ECO:0000256" key="3">
    <source>
        <dbReference type="ARBA" id="ARBA00022989"/>
    </source>
</evidence>
<evidence type="ECO:0000259" key="6">
    <source>
        <dbReference type="Pfam" id="PF14378"/>
    </source>
</evidence>
<dbReference type="InterPro" id="IPR052185">
    <property type="entry name" value="IPC_Synthase-Related"/>
</dbReference>
<gene>
    <name evidence="7" type="ORF">LNP80_18155</name>
</gene>
<keyword evidence="4 5" id="KW-0472">Membrane</keyword>
<protein>
    <submittedName>
        <fullName evidence="7">Phosphatase PAP2 family protein</fullName>
    </submittedName>
</protein>
<proteinExistence type="predicted"/>
<evidence type="ECO:0000256" key="4">
    <source>
        <dbReference type="ARBA" id="ARBA00023136"/>
    </source>
</evidence>
<feature type="transmembrane region" description="Helical" evidence="5">
    <location>
        <begin position="12"/>
        <end position="31"/>
    </location>
</feature>
<dbReference type="PANTHER" id="PTHR31310">
    <property type="match status" value="1"/>
</dbReference>
<feature type="transmembrane region" description="Helical" evidence="5">
    <location>
        <begin position="57"/>
        <end position="74"/>
    </location>
</feature>
<dbReference type="GO" id="GO:0016020">
    <property type="term" value="C:membrane"/>
    <property type="evidence" value="ECO:0007669"/>
    <property type="project" value="UniProtKB-SubCell"/>
</dbReference>
<keyword evidence="3 5" id="KW-1133">Transmembrane helix</keyword>
<dbReference type="RefSeq" id="WP_229986447.1">
    <property type="nucleotide sequence ID" value="NZ_JAJJML010000001.1"/>
</dbReference>
<sequence length="311" mass="35827">MQTKEKFRFDKSAKSLLLFSLIYLVASYFIVGFKTDQLVLIFLLNSLFFISQQSRKILMVCFPFVIFWILFDYMKVFPNYNVNDVSIKELYETEKAIFGFLSDGKMVTPNEYFAVHNNKIFDILSGIFYLSWVTVPIFLTIYFLYTKQKEAIHLPIAFLLVNLIGFAMYYSYPAAPPWYVAQYGFEFIKNTPGNPAGLSRFDDALGINLFHSMYQKSSNVFAAMPSLHSAYPVVSLYFALKKKLLRISVVIGLTAIGIWFFAVYSSHHYILDVVCGILCALVGLTVYQILNNKQQLFRKMIDGLSKLVFVK</sequence>
<evidence type="ECO:0000313" key="7">
    <source>
        <dbReference type="EMBL" id="MCC9036146.1"/>
    </source>
</evidence>
<dbReference type="EMBL" id="JAJJML010000001">
    <property type="protein sequence ID" value="MCC9036146.1"/>
    <property type="molecule type" value="Genomic_DNA"/>
</dbReference>
<feature type="transmembrane region" description="Helical" evidence="5">
    <location>
        <begin position="123"/>
        <end position="145"/>
    </location>
</feature>
<name>A0A9Q3UY91_9FLAO</name>
<dbReference type="AlphaFoldDB" id="A0A9Q3UY91"/>
<evidence type="ECO:0000313" key="8">
    <source>
        <dbReference type="Proteomes" id="UP001107960"/>
    </source>
</evidence>
<dbReference type="CDD" id="cd03386">
    <property type="entry name" value="PAP2_Aur1_like"/>
    <property type="match status" value="1"/>
</dbReference>
<evidence type="ECO:0000256" key="5">
    <source>
        <dbReference type="SAM" id="Phobius"/>
    </source>
</evidence>
<evidence type="ECO:0000256" key="1">
    <source>
        <dbReference type="ARBA" id="ARBA00004141"/>
    </source>
</evidence>
<comment type="caution">
    <text evidence="7">The sequence shown here is derived from an EMBL/GenBank/DDBJ whole genome shotgun (WGS) entry which is preliminary data.</text>
</comment>
<reference evidence="7" key="1">
    <citation type="submission" date="2021-11" db="EMBL/GenBank/DDBJ databases">
        <title>Description of novel Chryseobacterium species.</title>
        <authorList>
            <person name="Saticioglu I.B."/>
            <person name="Ay H."/>
            <person name="Altun S."/>
            <person name="Duman M."/>
        </authorList>
    </citation>
    <scope>NUCLEOTIDE SEQUENCE</scope>
    <source>
        <strain evidence="7">C-39</strain>
    </source>
</reference>
<evidence type="ECO:0000256" key="2">
    <source>
        <dbReference type="ARBA" id="ARBA00022692"/>
    </source>
</evidence>
<dbReference type="Pfam" id="PF14378">
    <property type="entry name" value="PAP2_3"/>
    <property type="match status" value="1"/>
</dbReference>